<evidence type="ECO:0000313" key="4">
    <source>
        <dbReference type="Proteomes" id="UP000663879"/>
    </source>
</evidence>
<name>A0A814ED80_9BILA</name>
<gene>
    <name evidence="3" type="ORF">OXX778_LOCUS14730</name>
</gene>
<keyword evidence="4" id="KW-1185">Reference proteome</keyword>
<feature type="region of interest" description="Disordered" evidence="1">
    <location>
        <begin position="63"/>
        <end position="146"/>
    </location>
</feature>
<sequence length="146" mass="16889">MKFSKIFLVILIIFLAYSECAKIEKKAKQNSNLKPKTFKVEFRMVSGDDGSFKLIPVEVDKFISSETESQQPENNDENRTIMPDNLELPREESTNNQAEENQNDKSNESQNMEITETEAQPTESAPIIPDKDDSRKYTIPNYRMFQ</sequence>
<organism evidence="3 4">
    <name type="scientific">Brachionus calyciflorus</name>
    <dbReference type="NCBI Taxonomy" id="104777"/>
    <lineage>
        <taxon>Eukaryota</taxon>
        <taxon>Metazoa</taxon>
        <taxon>Spiralia</taxon>
        <taxon>Gnathifera</taxon>
        <taxon>Rotifera</taxon>
        <taxon>Eurotatoria</taxon>
        <taxon>Monogononta</taxon>
        <taxon>Pseudotrocha</taxon>
        <taxon>Ploima</taxon>
        <taxon>Brachionidae</taxon>
        <taxon>Brachionus</taxon>
    </lineage>
</organism>
<dbReference type="AlphaFoldDB" id="A0A814ED80"/>
<feature type="compositionally biased region" description="Polar residues" evidence="1">
    <location>
        <begin position="64"/>
        <end position="73"/>
    </location>
</feature>
<evidence type="ECO:0000313" key="3">
    <source>
        <dbReference type="EMBL" id="CAF0967261.1"/>
    </source>
</evidence>
<keyword evidence="2" id="KW-0732">Signal</keyword>
<reference evidence="3" key="1">
    <citation type="submission" date="2021-02" db="EMBL/GenBank/DDBJ databases">
        <authorList>
            <person name="Nowell W R."/>
        </authorList>
    </citation>
    <scope>NUCLEOTIDE SEQUENCE</scope>
    <source>
        <strain evidence="3">Ploen Becks lab</strain>
    </source>
</reference>
<feature type="signal peptide" evidence="2">
    <location>
        <begin position="1"/>
        <end position="20"/>
    </location>
</feature>
<dbReference type="OrthoDB" id="10226804at2759"/>
<dbReference type="Proteomes" id="UP000663879">
    <property type="component" value="Unassembled WGS sequence"/>
</dbReference>
<feature type="compositionally biased region" description="Polar residues" evidence="1">
    <location>
        <begin position="108"/>
        <end position="123"/>
    </location>
</feature>
<protein>
    <submittedName>
        <fullName evidence="3">Uncharacterized protein</fullName>
    </submittedName>
</protein>
<dbReference type="EMBL" id="CAJNOC010003089">
    <property type="protein sequence ID" value="CAF0967261.1"/>
    <property type="molecule type" value="Genomic_DNA"/>
</dbReference>
<proteinExistence type="predicted"/>
<comment type="caution">
    <text evidence="3">The sequence shown here is derived from an EMBL/GenBank/DDBJ whole genome shotgun (WGS) entry which is preliminary data.</text>
</comment>
<evidence type="ECO:0000256" key="1">
    <source>
        <dbReference type="SAM" id="MobiDB-lite"/>
    </source>
</evidence>
<evidence type="ECO:0000256" key="2">
    <source>
        <dbReference type="SAM" id="SignalP"/>
    </source>
</evidence>
<feature type="chain" id="PRO_5032639706" evidence="2">
    <location>
        <begin position="21"/>
        <end position="146"/>
    </location>
</feature>
<accession>A0A814ED80</accession>